<reference evidence="6 7" key="1">
    <citation type="submission" date="2018-06" db="EMBL/GenBank/DDBJ databases">
        <authorList>
            <consortium name="Pathogen Informatics"/>
            <person name="Doyle S."/>
        </authorList>
    </citation>
    <scope>NUCLEOTIDE SEQUENCE [LARGE SCALE GENOMIC DNA]</scope>
    <source>
        <strain evidence="6 7">NCTC7307</strain>
    </source>
</reference>
<feature type="binding site" evidence="3">
    <location>
        <begin position="172"/>
        <end position="175"/>
    </location>
    <ligand>
        <name>NAD(+)</name>
        <dbReference type="ChEBI" id="CHEBI:57540"/>
    </ligand>
</feature>
<comment type="pathway">
    <text evidence="3">Amine and polyamine degradation; putrescine degradation; 4-aminobutanoate from 4-aminobutanal: step 1/1.</text>
</comment>
<dbReference type="Gene3D" id="3.40.309.10">
    <property type="entry name" value="Aldehyde Dehydrogenase, Chain A, domain 2"/>
    <property type="match status" value="1"/>
</dbReference>
<name>A0A2X4TSF9_SALER</name>
<dbReference type="Gene3D" id="3.40.605.10">
    <property type="entry name" value="Aldehyde Dehydrogenase, Chain A, domain 1"/>
    <property type="match status" value="1"/>
</dbReference>
<dbReference type="Proteomes" id="UP000248731">
    <property type="component" value="Chromosome 1"/>
</dbReference>
<comment type="miscellaneous">
    <text evidence="3">4-aminobutanal can spontaneously cyclize to 1-pyrroline, and 5-aminopentanal to 1-piperideine.</text>
</comment>
<dbReference type="InterPro" id="IPR015657">
    <property type="entry name" value="Aminobutyraldehyde_DH"/>
</dbReference>
<dbReference type="CDD" id="cd07092">
    <property type="entry name" value="ALDH_ABALDH-YdcW"/>
    <property type="match status" value="1"/>
</dbReference>
<feature type="binding site" evidence="3">
    <location>
        <begin position="225"/>
        <end position="228"/>
    </location>
    <ligand>
        <name>NAD(+)</name>
        <dbReference type="ChEBI" id="CHEBI:57540"/>
    </ligand>
</feature>
<feature type="binding site" evidence="3">
    <location>
        <position position="280"/>
    </location>
    <ligand>
        <name>NAD(+)</name>
        <dbReference type="ChEBI" id="CHEBI:57540"/>
    </ligand>
</feature>
<accession>A0A2X4TSF9</accession>
<dbReference type="NCBIfam" id="NF010000">
    <property type="entry name" value="PRK13473.1"/>
    <property type="match status" value="1"/>
</dbReference>
<dbReference type="InterPro" id="IPR029510">
    <property type="entry name" value="Ald_DH_CS_GLU"/>
</dbReference>
<proteinExistence type="inferred from homology"/>
<comment type="pathway">
    <text evidence="3">Amino-acid degradation.</text>
</comment>
<dbReference type="NCBIfam" id="TIGR03374">
    <property type="entry name" value="ABALDH"/>
    <property type="match status" value="1"/>
</dbReference>
<feature type="binding site" evidence="3">
    <location>
        <begin position="146"/>
        <end position="148"/>
    </location>
    <ligand>
        <name>NAD(+)</name>
        <dbReference type="ChEBI" id="CHEBI:57540"/>
    </ligand>
</feature>
<organism evidence="6 7">
    <name type="scientific">Salmonella enterica subsp. arizonae</name>
    <dbReference type="NCBI Taxonomy" id="59203"/>
    <lineage>
        <taxon>Bacteria</taxon>
        <taxon>Pseudomonadati</taxon>
        <taxon>Pseudomonadota</taxon>
        <taxon>Gammaproteobacteria</taxon>
        <taxon>Enterobacterales</taxon>
        <taxon>Enterobacteriaceae</taxon>
        <taxon>Salmonella</taxon>
    </lineage>
</organism>
<dbReference type="HAMAP" id="MF_01275">
    <property type="entry name" value="Aldedh_Prr"/>
    <property type="match status" value="1"/>
</dbReference>
<dbReference type="InterPro" id="IPR017749">
    <property type="entry name" value="PatD"/>
</dbReference>
<dbReference type="FunFam" id="3.40.309.10:FF:000010">
    <property type="entry name" value="Gamma-aminobutyraldehyde dehydrogenase"/>
    <property type="match status" value="1"/>
</dbReference>
<protein>
    <recommendedName>
        <fullName evidence="3">Gamma-aminobutyraldehyde dehydrogenase</fullName>
        <shortName evidence="3">ABALDH</shortName>
        <ecNumber evidence="3">1.2.1.19</ecNumber>
    </recommendedName>
    <alternativeName>
        <fullName evidence="3">1-pyrroline dehydrogenase</fullName>
    </alternativeName>
    <alternativeName>
        <fullName evidence="3">4-aminobutanal dehydrogenase</fullName>
    </alternativeName>
    <alternativeName>
        <fullName evidence="3">5-aminopentanal dehydrogenase</fullName>
        <ecNumber evidence="3">1.2.1.-</ecNumber>
    </alternativeName>
</protein>
<comment type="similarity">
    <text evidence="3">Belongs to the aldehyde dehydrogenase family. Gamma-aminobutyraldehyde dehydrogenase subfamily.</text>
</comment>
<evidence type="ECO:0000256" key="2">
    <source>
        <dbReference type="ARBA" id="ARBA00023027"/>
    </source>
</evidence>
<evidence type="ECO:0000256" key="1">
    <source>
        <dbReference type="ARBA" id="ARBA00023002"/>
    </source>
</evidence>
<dbReference type="AlphaFoldDB" id="A0A2X4TSF9"/>
<dbReference type="UniPathway" id="UPA00188">
    <property type="reaction ID" value="UER00292"/>
</dbReference>
<feature type="domain" description="Aldehyde dehydrogenase" evidence="5">
    <location>
        <begin position="13"/>
        <end position="470"/>
    </location>
</feature>
<comment type="catalytic activity">
    <reaction evidence="3">
        <text>4-aminobutanal + NAD(+) + H2O = 4-aminobutanoate + NADH + 2 H(+)</text>
        <dbReference type="Rhea" id="RHEA:19105"/>
        <dbReference type="ChEBI" id="CHEBI:15377"/>
        <dbReference type="ChEBI" id="CHEBI:15378"/>
        <dbReference type="ChEBI" id="CHEBI:57540"/>
        <dbReference type="ChEBI" id="CHEBI:57945"/>
        <dbReference type="ChEBI" id="CHEBI:58264"/>
        <dbReference type="ChEBI" id="CHEBI:59888"/>
        <dbReference type="EC" id="1.2.1.19"/>
    </reaction>
</comment>
<evidence type="ECO:0000256" key="3">
    <source>
        <dbReference type="HAMAP-Rule" id="MF_01275"/>
    </source>
</evidence>
<dbReference type="SUPFAM" id="SSF53720">
    <property type="entry name" value="ALDH-like"/>
    <property type="match status" value="1"/>
</dbReference>
<dbReference type="EC" id="1.2.1.-" evidence="3"/>
<dbReference type="InterPro" id="IPR016162">
    <property type="entry name" value="Ald_DH_N"/>
</dbReference>
<keyword evidence="1 3" id="KW-0560">Oxidoreductase</keyword>
<dbReference type="InterPro" id="IPR015590">
    <property type="entry name" value="Aldehyde_DH_dom"/>
</dbReference>
<gene>
    <name evidence="6" type="primary">prr</name>
    <name evidence="3" type="synonym">patD</name>
    <name evidence="6" type="ORF">NCTC7307_02881</name>
</gene>
<dbReference type="EMBL" id="LS483466">
    <property type="protein sequence ID" value="SQI24852.1"/>
    <property type="molecule type" value="Genomic_DNA"/>
</dbReference>
<evidence type="ECO:0000259" key="5">
    <source>
        <dbReference type="Pfam" id="PF00171"/>
    </source>
</evidence>
<evidence type="ECO:0000313" key="6">
    <source>
        <dbReference type="EMBL" id="SQI24852.1"/>
    </source>
</evidence>
<evidence type="ECO:0000313" key="7">
    <source>
        <dbReference type="Proteomes" id="UP000248731"/>
    </source>
</evidence>
<dbReference type="FunFam" id="3.40.605.10:FF:000001">
    <property type="entry name" value="Aldehyde dehydrogenase 1"/>
    <property type="match status" value="1"/>
</dbReference>
<keyword evidence="7" id="KW-1185">Reference proteome</keyword>
<dbReference type="InterPro" id="IPR016163">
    <property type="entry name" value="Ald_DH_C"/>
</dbReference>
<dbReference type="PANTHER" id="PTHR11699">
    <property type="entry name" value="ALDEHYDE DEHYDROGENASE-RELATED"/>
    <property type="match status" value="1"/>
</dbReference>
<sequence length="474" mass="51166">MQYQLLINGALVNGEGERQSVYNPATGEVILEIAEASPKQVDAAVLAADNAFTAWGQTTPKVRAECLLELADSIEQNALQLAKLESQNCGKPLHCVINDEIPAIIDVFRFFAGAARCLNGLAAGEYLEGYTSMIRRDPVGVVASIAPWNYPLMMAAWKLAPALAAGNCVVIKPSEITPLTALKLAALAKDIFPPGVINVLFGRGQTVGDALTGHEKVRMVSLTGSIATGEHILRHTAPAIKRTHMELGGKAPVIVFNDADLDAVAQGIRTFGFYNAGQDCTAACRIYAQRGIYDTLVEKLGQAVSSLKMGAPEDESTELGPLSSQAHLARVTAAVEEAKALSHIRVIAGGRQTGDKGYYFAPTLLADAKQEDAIVQREVFGPVVSITAFDDEEQVLRWANESRYGLASSVWTQDVGRAHRVSARLQYGCTWVNTHFMLVSEMPHGGQKQSGYGKDMSLYGLEDYTLVRHIMIKH</sequence>
<feature type="binding site" evidence="3">
    <location>
        <position position="209"/>
    </location>
    <ligand>
        <name>NAD(+)</name>
        <dbReference type="ChEBI" id="CHEBI:57540"/>
    </ligand>
</feature>
<comment type="function">
    <text evidence="3">Catalyzes the oxidation 4-aminobutanal (gamma-aminobutyraldehyde) to 4-aminobutanoate (gamma-aminobutyrate or GABA). This is the second step in one of two pathways for putrescine degradation, where putrescine is converted into 4-aminobutanoate via 4-aminobutanal. Also functions as a 5-aminopentanal dehydrogenase in a a L-lysine degradation pathway to succinate that proceeds via cadaverine, glutarate and L-2-hydroxyglutarate.</text>
</comment>
<keyword evidence="2 3" id="KW-0520">NAD</keyword>
<dbReference type="Pfam" id="PF00171">
    <property type="entry name" value="Aldedh"/>
    <property type="match status" value="1"/>
</dbReference>
<dbReference type="GO" id="GO:0051287">
    <property type="term" value="F:NAD binding"/>
    <property type="evidence" value="ECO:0007669"/>
    <property type="project" value="UniProtKB-UniRule"/>
</dbReference>
<feature type="active site" description="Nucleophile" evidence="3">
    <location>
        <position position="280"/>
    </location>
</feature>
<evidence type="ECO:0000256" key="4">
    <source>
        <dbReference type="PROSITE-ProRule" id="PRU10007"/>
    </source>
</evidence>
<dbReference type="EC" id="1.2.1.19" evidence="3"/>
<comment type="subunit">
    <text evidence="3">Homotetramer.</text>
</comment>
<feature type="active site" evidence="3 4">
    <location>
        <position position="246"/>
    </location>
</feature>
<comment type="catalytic activity">
    <reaction evidence="3">
        <text>5-aminopentanal + NAD(+) + H2O = 5-aminopentanoate + NADH + 2 H(+)</text>
        <dbReference type="Rhea" id="RHEA:61632"/>
        <dbReference type="ChEBI" id="CHEBI:15377"/>
        <dbReference type="ChEBI" id="CHEBI:15378"/>
        <dbReference type="ChEBI" id="CHEBI:57540"/>
        <dbReference type="ChEBI" id="CHEBI:57945"/>
        <dbReference type="ChEBI" id="CHEBI:144896"/>
        <dbReference type="ChEBI" id="CHEBI:356010"/>
    </reaction>
</comment>
<dbReference type="GO" id="GO:0019477">
    <property type="term" value="P:L-lysine catabolic process"/>
    <property type="evidence" value="ECO:0007669"/>
    <property type="project" value="UniProtKB-UniRule"/>
</dbReference>
<dbReference type="GO" id="GO:0009447">
    <property type="term" value="P:putrescine catabolic process"/>
    <property type="evidence" value="ECO:0007669"/>
    <property type="project" value="UniProtKB-UniRule"/>
</dbReference>
<dbReference type="PROSITE" id="PS00687">
    <property type="entry name" value="ALDEHYDE_DEHYDR_GLU"/>
    <property type="match status" value="1"/>
</dbReference>
<dbReference type="GO" id="GO:0019145">
    <property type="term" value="F:aminobutyraldehyde dehydrogenase (NAD+) activity"/>
    <property type="evidence" value="ECO:0007669"/>
    <property type="project" value="UniProtKB-UniRule"/>
</dbReference>
<dbReference type="InterPro" id="IPR016161">
    <property type="entry name" value="Ald_DH/histidinol_DH"/>
</dbReference>